<sequence length="278" mass="32251">MDHKHEMSALSEKDFAAEAPKILWAERDVCREDESDKMSLVRVRATESSTVEAISSILTSPIEEEDFDSLRLHQKAFWILMDLSFDQLQPYRPALTKLAAFDISNFKSRSGHYAQSSHLIRDVSNLERFAADPKAVWVSENKFDEVSYRTLAERIHTAERMRPYMDALFNWQVDVNHPPFMPCREQIARFPETAAVVAAEFIVGANASKDEEFQYDMIDFFLECVPVGEAWRPMHEPVQELVRELEKELKEGNEDREYVLDKAKEWLAKLDNWEASQA</sequence>
<feature type="domain" description="DUF5071" evidence="1">
    <location>
        <begin position="137"/>
        <end position="267"/>
    </location>
</feature>
<keyword evidence="3" id="KW-1185">Reference proteome</keyword>
<proteinExistence type="predicted"/>
<organism evidence="2 3">
    <name type="scientific">Fusarium austroafricanum</name>
    <dbReference type="NCBI Taxonomy" id="2364996"/>
    <lineage>
        <taxon>Eukaryota</taxon>
        <taxon>Fungi</taxon>
        <taxon>Dikarya</taxon>
        <taxon>Ascomycota</taxon>
        <taxon>Pezizomycotina</taxon>
        <taxon>Sordariomycetes</taxon>
        <taxon>Hypocreomycetidae</taxon>
        <taxon>Hypocreales</taxon>
        <taxon>Nectriaceae</taxon>
        <taxon>Fusarium</taxon>
        <taxon>Fusarium concolor species complex</taxon>
    </lineage>
</organism>
<dbReference type="OrthoDB" id="2969215at2759"/>
<reference evidence="2" key="1">
    <citation type="submission" date="2020-01" db="EMBL/GenBank/DDBJ databases">
        <title>Identification and distribution of gene clusters putatively required for synthesis of sphingolipid metabolism inhibitors in phylogenetically diverse species of the filamentous fungus Fusarium.</title>
        <authorList>
            <person name="Kim H.-S."/>
            <person name="Busman M."/>
            <person name="Brown D.W."/>
            <person name="Divon H."/>
            <person name="Uhlig S."/>
            <person name="Proctor R.H."/>
        </authorList>
    </citation>
    <scope>NUCLEOTIDE SEQUENCE</scope>
    <source>
        <strain evidence="2">NRRL 53441</strain>
    </source>
</reference>
<dbReference type="EMBL" id="JAADJG010000025">
    <property type="protein sequence ID" value="KAF4457392.1"/>
    <property type="molecule type" value="Genomic_DNA"/>
</dbReference>
<evidence type="ECO:0000259" key="1">
    <source>
        <dbReference type="Pfam" id="PF16804"/>
    </source>
</evidence>
<protein>
    <recommendedName>
        <fullName evidence="1">DUF5071 domain-containing protein</fullName>
    </recommendedName>
</protein>
<name>A0A8H4KWB0_9HYPO</name>
<dbReference type="Gene3D" id="1.25.40.750">
    <property type="entry name" value="Domain of unknown function DUF5071"/>
    <property type="match status" value="1"/>
</dbReference>
<dbReference type="InterPro" id="IPR038692">
    <property type="entry name" value="Cthe_2751_sf"/>
</dbReference>
<dbReference type="InterPro" id="IPR031837">
    <property type="entry name" value="DUF5071"/>
</dbReference>
<accession>A0A8H4KWB0</accession>
<evidence type="ECO:0000313" key="2">
    <source>
        <dbReference type="EMBL" id="KAF4457392.1"/>
    </source>
</evidence>
<gene>
    <name evidence="2" type="ORF">F53441_665</name>
</gene>
<comment type="caution">
    <text evidence="2">The sequence shown here is derived from an EMBL/GenBank/DDBJ whole genome shotgun (WGS) entry which is preliminary data.</text>
</comment>
<dbReference type="Proteomes" id="UP000605986">
    <property type="component" value="Unassembled WGS sequence"/>
</dbReference>
<dbReference type="Pfam" id="PF16804">
    <property type="entry name" value="DUF5071"/>
    <property type="match status" value="1"/>
</dbReference>
<evidence type="ECO:0000313" key="3">
    <source>
        <dbReference type="Proteomes" id="UP000605986"/>
    </source>
</evidence>
<dbReference type="AlphaFoldDB" id="A0A8H4KWB0"/>